<evidence type="ECO:0000313" key="4">
    <source>
        <dbReference type="Proteomes" id="UP001234989"/>
    </source>
</evidence>
<dbReference type="PROSITE" id="PS00798">
    <property type="entry name" value="ALDOKETO_REDUCTASE_1"/>
    <property type="match status" value="1"/>
</dbReference>
<evidence type="ECO:0000259" key="1">
    <source>
        <dbReference type="Pfam" id="PF00248"/>
    </source>
</evidence>
<dbReference type="Gene3D" id="3.20.20.100">
    <property type="entry name" value="NADP-dependent oxidoreductase domain"/>
    <property type="match status" value="1"/>
</dbReference>
<dbReference type="GO" id="GO:0016491">
    <property type="term" value="F:oxidoreductase activity"/>
    <property type="evidence" value="ECO:0007669"/>
    <property type="project" value="InterPro"/>
</dbReference>
<keyword evidence="4" id="KW-1185">Reference proteome</keyword>
<dbReference type="InterPro" id="IPR015410">
    <property type="entry name" value="DUF1985"/>
</dbReference>
<dbReference type="InterPro" id="IPR036812">
    <property type="entry name" value="NAD(P)_OxRdtase_dom_sf"/>
</dbReference>
<dbReference type="EMBL" id="CP133623">
    <property type="protein sequence ID" value="WMV57717.1"/>
    <property type="molecule type" value="Genomic_DNA"/>
</dbReference>
<gene>
    <name evidence="3" type="ORF">MTR67_051102</name>
</gene>
<evidence type="ECO:0008006" key="5">
    <source>
        <dbReference type="Google" id="ProtNLM"/>
    </source>
</evidence>
<dbReference type="Pfam" id="PF00248">
    <property type="entry name" value="Aldo_ket_red"/>
    <property type="match status" value="1"/>
</dbReference>
<dbReference type="InterPro" id="IPR023210">
    <property type="entry name" value="NADP_OxRdtase_dom"/>
</dbReference>
<dbReference type="InterPro" id="IPR018170">
    <property type="entry name" value="Aldo/ket_reductase_CS"/>
</dbReference>
<feature type="domain" description="NADP-dependent oxidoreductase" evidence="1">
    <location>
        <begin position="33"/>
        <end position="106"/>
    </location>
</feature>
<reference evidence="3" key="1">
    <citation type="submission" date="2023-08" db="EMBL/GenBank/DDBJ databases">
        <title>A de novo genome assembly of Solanum verrucosum Schlechtendal, a Mexican diploid species geographically isolated from the other diploid A-genome species in potato relatives.</title>
        <authorList>
            <person name="Hosaka K."/>
        </authorList>
    </citation>
    <scope>NUCLEOTIDE SEQUENCE</scope>
    <source>
        <tissue evidence="3">Young leaves</tissue>
    </source>
</reference>
<dbReference type="PANTHER" id="PTHR48450">
    <property type="entry name" value="DUF1985 DOMAIN-CONTAINING PROTEIN"/>
    <property type="match status" value="1"/>
</dbReference>
<dbReference type="Proteomes" id="UP001234989">
    <property type="component" value="Chromosome 12"/>
</dbReference>
<sequence length="313" mass="35940">MGMDMKQMLVPNVNLNSGHEMPVIGMGTGPALPQHDELVSTLIDAIEIGYRHFDTAAVYGSEEALGQAVVEAIQRGLIKSREQVFITSKLWCTETHRDLVLPALKRTLGCHVQAQLIRCMFLREIEGISKDAILIHVNGTTLRFTIRDFAIISGLKCSDNEEDFVFNTEEPNKIILQYFGVEKAITKSQLVEKFDNKVWGDNDDDAVKFAILLYIHSFILSEEPTSTVIDRKDFDLVESGRYIDYPWGKKAFDLLILHLHTKIKHDGKYFRLYDFPLALQVWFYECCSNFDEEIAVKVSHHIPRTVLNFWFFF</sequence>
<dbReference type="PANTHER" id="PTHR48450:SF1">
    <property type="entry name" value="DUF1985 DOMAIN-CONTAINING PROTEIN"/>
    <property type="match status" value="1"/>
</dbReference>
<evidence type="ECO:0000259" key="2">
    <source>
        <dbReference type="Pfam" id="PF09331"/>
    </source>
</evidence>
<proteinExistence type="predicted"/>
<dbReference type="AlphaFoldDB" id="A0AAF0V486"/>
<name>A0AAF0V486_SOLVR</name>
<evidence type="ECO:0000313" key="3">
    <source>
        <dbReference type="EMBL" id="WMV57717.1"/>
    </source>
</evidence>
<feature type="domain" description="DUF1985" evidence="2">
    <location>
        <begin position="122"/>
        <end position="256"/>
    </location>
</feature>
<dbReference type="Pfam" id="PF09331">
    <property type="entry name" value="DUF1985"/>
    <property type="match status" value="1"/>
</dbReference>
<accession>A0AAF0V486</accession>
<protein>
    <recommendedName>
        <fullName evidence="5">DUF1985 domain-containing protein</fullName>
    </recommendedName>
</protein>
<organism evidence="3 4">
    <name type="scientific">Solanum verrucosum</name>
    <dbReference type="NCBI Taxonomy" id="315347"/>
    <lineage>
        <taxon>Eukaryota</taxon>
        <taxon>Viridiplantae</taxon>
        <taxon>Streptophyta</taxon>
        <taxon>Embryophyta</taxon>
        <taxon>Tracheophyta</taxon>
        <taxon>Spermatophyta</taxon>
        <taxon>Magnoliopsida</taxon>
        <taxon>eudicotyledons</taxon>
        <taxon>Gunneridae</taxon>
        <taxon>Pentapetalae</taxon>
        <taxon>asterids</taxon>
        <taxon>lamiids</taxon>
        <taxon>Solanales</taxon>
        <taxon>Solanaceae</taxon>
        <taxon>Solanoideae</taxon>
        <taxon>Solaneae</taxon>
        <taxon>Solanum</taxon>
    </lineage>
</organism>
<dbReference type="SUPFAM" id="SSF51430">
    <property type="entry name" value="NAD(P)-linked oxidoreductase"/>
    <property type="match status" value="1"/>
</dbReference>